<feature type="transmembrane region" description="Helical" evidence="6">
    <location>
        <begin position="331"/>
        <end position="356"/>
    </location>
</feature>
<feature type="transmembrane region" description="Helical" evidence="6">
    <location>
        <begin position="391"/>
        <end position="413"/>
    </location>
</feature>
<evidence type="ECO:0000256" key="3">
    <source>
        <dbReference type="ARBA" id="ARBA00022989"/>
    </source>
</evidence>
<keyword evidence="3 6" id="KW-1133">Transmembrane helix</keyword>
<dbReference type="PANTHER" id="PTHR23501">
    <property type="entry name" value="MAJOR FACILITATOR SUPERFAMILY"/>
    <property type="match status" value="1"/>
</dbReference>
<dbReference type="PROSITE" id="PS50850">
    <property type="entry name" value="MFS"/>
    <property type="match status" value="1"/>
</dbReference>
<feature type="transmembrane region" description="Helical" evidence="6">
    <location>
        <begin position="261"/>
        <end position="280"/>
    </location>
</feature>
<evidence type="ECO:0000313" key="9">
    <source>
        <dbReference type="Proteomes" id="UP001610334"/>
    </source>
</evidence>
<dbReference type="CDD" id="cd17502">
    <property type="entry name" value="MFS_Azr1_MDR_like"/>
    <property type="match status" value="1"/>
</dbReference>
<reference evidence="8 9" key="1">
    <citation type="submission" date="2024-07" db="EMBL/GenBank/DDBJ databases">
        <title>Section-level genome sequencing and comparative genomics of Aspergillus sections Usti and Cavernicolus.</title>
        <authorList>
            <consortium name="Lawrence Berkeley National Laboratory"/>
            <person name="Nybo J.L."/>
            <person name="Vesth T.C."/>
            <person name="Theobald S."/>
            <person name="Frisvad J.C."/>
            <person name="Larsen T.O."/>
            <person name="Kjaerboelling I."/>
            <person name="Rothschild-Mancinelli K."/>
            <person name="Lyhne E.K."/>
            <person name="Kogle M.E."/>
            <person name="Barry K."/>
            <person name="Clum A."/>
            <person name="Na H."/>
            <person name="Ledsgaard L."/>
            <person name="Lin J."/>
            <person name="Lipzen A."/>
            <person name="Kuo A."/>
            <person name="Riley R."/>
            <person name="Mondo S."/>
            <person name="Labutti K."/>
            <person name="Haridas S."/>
            <person name="Pangalinan J."/>
            <person name="Salamov A.A."/>
            <person name="Simmons B.A."/>
            <person name="Magnuson J.K."/>
            <person name="Chen J."/>
            <person name="Drula E."/>
            <person name="Henrissat B."/>
            <person name="Wiebenga A."/>
            <person name="Lubbers R.J."/>
            <person name="Gomes A.C."/>
            <person name="Makela M.R."/>
            <person name="Stajich J."/>
            <person name="Grigoriev I.V."/>
            <person name="Mortensen U.H."/>
            <person name="De Vries R.P."/>
            <person name="Baker S.E."/>
            <person name="Andersen M.R."/>
        </authorList>
    </citation>
    <scope>NUCLEOTIDE SEQUENCE [LARGE SCALE GENOMIC DNA]</scope>
    <source>
        <strain evidence="8 9">CBS 588.65</strain>
    </source>
</reference>
<comment type="caution">
    <text evidence="8">The sequence shown here is derived from an EMBL/GenBank/DDBJ whole genome shotgun (WGS) entry which is preliminary data.</text>
</comment>
<feature type="transmembrane region" description="Helical" evidence="6">
    <location>
        <begin position="301"/>
        <end position="319"/>
    </location>
</feature>
<feature type="transmembrane region" description="Helical" evidence="6">
    <location>
        <begin position="37"/>
        <end position="61"/>
    </location>
</feature>
<keyword evidence="2 6" id="KW-0812">Transmembrane</keyword>
<sequence length="540" mass="58549">MEASEHHPDKHVAVEQDETTAEPREEPFRLGRRGQMVFFSLAVLALMVALDGTSLSVALPIISRRLGGTAIEAFWAGTAYLLCAAVFQPCFASFSNIFGRRSVVMTALLFFLVGAVVAGVAQNFTHMLVGRSIQGIGGAGIMTLSSVLVTDIVPLRKRGAYLGILSSMWSVGSVVGPILGGGFAGSVSWRWIFYINFPFIGIAAVVTLIFLKLNRPPTSFVHKLRQVDYAGMVLLVASLCSFLIAITWGGVSYAWSSWHTLVPLVVGALGLCLFVVYELLVPAEPMIPLTIFMTPTTAVSYLGNFAQGIILWCILYYLPLYYEAVRGYRPVIAGVALFPETFTVAPCSVATGIAISITGRFRWAIWSAWVFVTLGCGLLCIITPTTSIPGWIFLNIVPGIGLGILYPSLAYAVHASVSDRHLSMAASLTSFFRSLGQCVGVAIGGVIFQNQMQSELRKYPELAARATEYSQEATELVLILNGMQDGLEKTHIKQAYTDSLRIIWAVCCAISGVALASSLLTRRYNLDRSLNTKQGLKREG</sequence>
<name>A0ABR4HES3_9EURO</name>
<dbReference type="InterPro" id="IPR011701">
    <property type="entry name" value="MFS"/>
</dbReference>
<accession>A0ABR4HES3</accession>
<feature type="transmembrane region" description="Helical" evidence="6">
    <location>
        <begin position="425"/>
        <end position="448"/>
    </location>
</feature>
<feature type="domain" description="Major facilitator superfamily (MFS) profile" evidence="7">
    <location>
        <begin position="37"/>
        <end position="523"/>
    </location>
</feature>
<feature type="transmembrane region" description="Helical" evidence="6">
    <location>
        <begin position="191"/>
        <end position="211"/>
    </location>
</feature>
<evidence type="ECO:0000256" key="2">
    <source>
        <dbReference type="ARBA" id="ARBA00022692"/>
    </source>
</evidence>
<dbReference type="Pfam" id="PF07690">
    <property type="entry name" value="MFS_1"/>
    <property type="match status" value="1"/>
</dbReference>
<feature type="transmembrane region" description="Helical" evidence="6">
    <location>
        <begin position="103"/>
        <end position="121"/>
    </location>
</feature>
<dbReference type="Gene3D" id="1.20.1720.10">
    <property type="entry name" value="Multidrug resistance protein D"/>
    <property type="match status" value="1"/>
</dbReference>
<evidence type="ECO:0000256" key="1">
    <source>
        <dbReference type="ARBA" id="ARBA00004141"/>
    </source>
</evidence>
<evidence type="ECO:0000259" key="7">
    <source>
        <dbReference type="PROSITE" id="PS50850"/>
    </source>
</evidence>
<dbReference type="EMBL" id="JBFXLT010000036">
    <property type="protein sequence ID" value="KAL2813983.1"/>
    <property type="molecule type" value="Genomic_DNA"/>
</dbReference>
<feature type="compositionally biased region" description="Basic and acidic residues" evidence="5">
    <location>
        <begin position="1"/>
        <end position="14"/>
    </location>
</feature>
<feature type="transmembrane region" description="Helical" evidence="6">
    <location>
        <begin position="363"/>
        <end position="385"/>
    </location>
</feature>
<protein>
    <submittedName>
        <fullName evidence="8">Major facilitator superfamily domain-containing protein</fullName>
    </submittedName>
</protein>
<feature type="transmembrane region" description="Helical" evidence="6">
    <location>
        <begin position="232"/>
        <end position="255"/>
    </location>
</feature>
<comment type="subcellular location">
    <subcellularLocation>
        <location evidence="1">Membrane</location>
        <topology evidence="1">Multi-pass membrane protein</topology>
    </subcellularLocation>
</comment>
<evidence type="ECO:0000256" key="4">
    <source>
        <dbReference type="ARBA" id="ARBA00023136"/>
    </source>
</evidence>
<dbReference type="PANTHER" id="PTHR23501:SF59">
    <property type="entry name" value="MAJOR FACILITATOR SUPERFAMILY (MFS) PROFILE DOMAIN-CONTAINING PROTEIN-RELATED"/>
    <property type="match status" value="1"/>
</dbReference>
<proteinExistence type="predicted"/>
<dbReference type="InterPro" id="IPR036259">
    <property type="entry name" value="MFS_trans_sf"/>
</dbReference>
<dbReference type="Proteomes" id="UP001610334">
    <property type="component" value="Unassembled WGS sequence"/>
</dbReference>
<evidence type="ECO:0000256" key="6">
    <source>
        <dbReference type="SAM" id="Phobius"/>
    </source>
</evidence>
<dbReference type="InterPro" id="IPR020846">
    <property type="entry name" value="MFS_dom"/>
</dbReference>
<organism evidence="8 9">
    <name type="scientific">Aspergillus granulosus</name>
    <dbReference type="NCBI Taxonomy" id="176169"/>
    <lineage>
        <taxon>Eukaryota</taxon>
        <taxon>Fungi</taxon>
        <taxon>Dikarya</taxon>
        <taxon>Ascomycota</taxon>
        <taxon>Pezizomycotina</taxon>
        <taxon>Eurotiomycetes</taxon>
        <taxon>Eurotiomycetidae</taxon>
        <taxon>Eurotiales</taxon>
        <taxon>Aspergillaceae</taxon>
        <taxon>Aspergillus</taxon>
        <taxon>Aspergillus subgen. Nidulantes</taxon>
    </lineage>
</organism>
<feature type="transmembrane region" description="Helical" evidence="6">
    <location>
        <begin position="502"/>
        <end position="520"/>
    </location>
</feature>
<dbReference type="PRINTS" id="PR01036">
    <property type="entry name" value="TCRTETB"/>
</dbReference>
<keyword evidence="9" id="KW-1185">Reference proteome</keyword>
<gene>
    <name evidence="8" type="ORF">BJX63DRAFT_431621</name>
</gene>
<evidence type="ECO:0000313" key="8">
    <source>
        <dbReference type="EMBL" id="KAL2813983.1"/>
    </source>
</evidence>
<feature type="transmembrane region" description="Helical" evidence="6">
    <location>
        <begin position="133"/>
        <end position="153"/>
    </location>
</feature>
<feature type="transmembrane region" description="Helical" evidence="6">
    <location>
        <begin position="73"/>
        <end position="91"/>
    </location>
</feature>
<keyword evidence="4 6" id="KW-0472">Membrane</keyword>
<feature type="region of interest" description="Disordered" evidence="5">
    <location>
        <begin position="1"/>
        <end position="26"/>
    </location>
</feature>
<dbReference type="SUPFAM" id="SSF103473">
    <property type="entry name" value="MFS general substrate transporter"/>
    <property type="match status" value="1"/>
</dbReference>
<evidence type="ECO:0000256" key="5">
    <source>
        <dbReference type="SAM" id="MobiDB-lite"/>
    </source>
</evidence>
<feature type="transmembrane region" description="Helical" evidence="6">
    <location>
        <begin position="160"/>
        <end position="179"/>
    </location>
</feature>
<dbReference type="Gene3D" id="1.20.1250.20">
    <property type="entry name" value="MFS general substrate transporter like domains"/>
    <property type="match status" value="1"/>
</dbReference>